<evidence type="ECO:0000256" key="2">
    <source>
        <dbReference type="ARBA" id="ARBA00022448"/>
    </source>
</evidence>
<keyword evidence="2" id="KW-0813">Transport</keyword>
<feature type="domain" description="ABC transporter" evidence="11">
    <location>
        <begin position="491"/>
        <end position="724"/>
    </location>
</feature>
<comment type="caution">
    <text evidence="14">The sequence shown here is derived from an EMBL/GenBank/DDBJ whole genome shotgun (WGS) entry which is preliminary data.</text>
</comment>
<dbReference type="CDD" id="cd18569">
    <property type="entry name" value="ABC_6TM_NHLM_bacteriocin"/>
    <property type="match status" value="1"/>
</dbReference>
<dbReference type="PROSITE" id="PS50929">
    <property type="entry name" value="ABC_TM1F"/>
    <property type="match status" value="1"/>
</dbReference>
<proteinExistence type="predicted"/>
<keyword evidence="8 10" id="KW-1133">Transmembrane helix</keyword>
<keyword evidence="6" id="KW-0378">Hydrolase</keyword>
<evidence type="ECO:0000256" key="1">
    <source>
        <dbReference type="ARBA" id="ARBA00004651"/>
    </source>
</evidence>
<organism evidence="14 15">
    <name type="scientific">Muiribacterium halophilum</name>
    <dbReference type="NCBI Taxonomy" id="2053465"/>
    <lineage>
        <taxon>Bacteria</taxon>
        <taxon>Candidatus Muiribacteriota</taxon>
        <taxon>Candidatus Muiribacteriia</taxon>
        <taxon>Candidatus Muiribacteriales</taxon>
        <taxon>Candidatus Muiribacteriaceae</taxon>
        <taxon>Candidatus Muiribacterium</taxon>
    </lineage>
</organism>
<dbReference type="GO" id="GO:0015421">
    <property type="term" value="F:ABC-type oligopeptide transporter activity"/>
    <property type="evidence" value="ECO:0007669"/>
    <property type="project" value="TreeGrafter"/>
</dbReference>
<evidence type="ECO:0000256" key="6">
    <source>
        <dbReference type="ARBA" id="ARBA00022801"/>
    </source>
</evidence>
<keyword evidence="5" id="KW-0547">Nucleotide-binding</keyword>
<dbReference type="InterPro" id="IPR027417">
    <property type="entry name" value="P-loop_NTPase"/>
</dbReference>
<dbReference type="NCBIfam" id="TIGR03796">
    <property type="entry name" value="NHLM_micro_ABC1"/>
    <property type="match status" value="1"/>
</dbReference>
<name>A0A2N5ZIX2_MUIH1</name>
<dbReference type="Proteomes" id="UP000234857">
    <property type="component" value="Unassembled WGS sequence"/>
</dbReference>
<evidence type="ECO:0000256" key="7">
    <source>
        <dbReference type="ARBA" id="ARBA00022840"/>
    </source>
</evidence>
<dbReference type="InterPro" id="IPR005074">
    <property type="entry name" value="Peptidase_C39"/>
</dbReference>
<evidence type="ECO:0000256" key="5">
    <source>
        <dbReference type="ARBA" id="ARBA00022741"/>
    </source>
</evidence>
<evidence type="ECO:0000259" key="12">
    <source>
        <dbReference type="PROSITE" id="PS50929"/>
    </source>
</evidence>
<dbReference type="GO" id="GO:0016887">
    <property type="term" value="F:ATP hydrolysis activity"/>
    <property type="evidence" value="ECO:0007669"/>
    <property type="project" value="InterPro"/>
</dbReference>
<dbReference type="InterPro" id="IPR003593">
    <property type="entry name" value="AAA+_ATPase"/>
</dbReference>
<evidence type="ECO:0000313" key="14">
    <source>
        <dbReference type="EMBL" id="PLX18596.1"/>
    </source>
</evidence>
<dbReference type="InterPro" id="IPR003439">
    <property type="entry name" value="ABC_transporter-like_ATP-bd"/>
</dbReference>
<dbReference type="PANTHER" id="PTHR43394">
    <property type="entry name" value="ATP-DEPENDENT PERMEASE MDL1, MITOCHONDRIAL"/>
    <property type="match status" value="1"/>
</dbReference>
<dbReference type="SUPFAM" id="SSF52540">
    <property type="entry name" value="P-loop containing nucleoside triphosphate hydrolases"/>
    <property type="match status" value="1"/>
</dbReference>
<dbReference type="SMART" id="SM00382">
    <property type="entry name" value="AAA"/>
    <property type="match status" value="1"/>
</dbReference>
<evidence type="ECO:0000259" key="11">
    <source>
        <dbReference type="PROSITE" id="PS50893"/>
    </source>
</evidence>
<reference evidence="14 15" key="1">
    <citation type="submission" date="2017-11" db="EMBL/GenBank/DDBJ databases">
        <title>Genome-resolved metagenomics identifies genetic mobility, metabolic interactions, and unexpected diversity in perchlorate-reducing communities.</title>
        <authorList>
            <person name="Barnum T.P."/>
            <person name="Figueroa I.A."/>
            <person name="Carlstrom C.I."/>
            <person name="Lucas L.N."/>
            <person name="Engelbrektson A.L."/>
            <person name="Coates J.D."/>
        </authorList>
    </citation>
    <scope>NUCLEOTIDE SEQUENCE [LARGE SCALE GENOMIC DNA]</scope>
    <source>
        <strain evidence="14">BM706</strain>
    </source>
</reference>
<dbReference type="PANTHER" id="PTHR43394:SF1">
    <property type="entry name" value="ATP-BINDING CASSETTE SUB-FAMILY B MEMBER 10, MITOCHONDRIAL"/>
    <property type="match status" value="1"/>
</dbReference>
<dbReference type="InterPro" id="IPR022514">
    <property type="entry name" value="NHPM_micro_ABC1"/>
</dbReference>
<evidence type="ECO:0000256" key="3">
    <source>
        <dbReference type="ARBA" id="ARBA00022475"/>
    </source>
</evidence>
<dbReference type="InterPro" id="IPR039421">
    <property type="entry name" value="Type_1_exporter"/>
</dbReference>
<keyword evidence="7" id="KW-0067">ATP-binding</keyword>
<dbReference type="FunFam" id="3.40.50.300:FF:000299">
    <property type="entry name" value="ABC transporter ATP-binding protein/permease"/>
    <property type="match status" value="1"/>
</dbReference>
<protein>
    <submittedName>
        <fullName evidence="14">NHLP family bacteriocin export ABC transporter peptidase/permease/ATPase subunit</fullName>
    </submittedName>
</protein>
<comment type="subcellular location">
    <subcellularLocation>
        <location evidence="1">Cell membrane</location>
        <topology evidence="1">Multi-pass membrane protein</topology>
    </subcellularLocation>
</comment>
<dbReference type="InterPro" id="IPR017871">
    <property type="entry name" value="ABC_transporter-like_CS"/>
</dbReference>
<evidence type="ECO:0000256" key="8">
    <source>
        <dbReference type="ARBA" id="ARBA00022989"/>
    </source>
</evidence>
<sequence>MTENKEKIQYKRVKTPSVIQMEAVECGAASLAMILAQKKLFITLEELRISCGVSRDGVKASNILKAARKYGLIAKGLRKEPEDLRYIKPPMIIHWNFNHFLVLEGFKKDKVYLNDPISGRKVITYEEFDMSFTGIVMTFEKGEDFKPGGKERSVLNLIKSRMQGLEKAFAFICITGLFLVVPGLLVPAFTRIFIDEVLIGLMNDWFKPLLLGMVITALFRFLLTWLQQHYILRFETKLALVSSAKFFWHILRLPIEFFNQRYAGEISERVQSNDTVANLIGERLTANLVNCFSVLFYVIIMFQYDISLTIVGVSIASINLLILHYISTYRKELSQKMLNDYGKLMGTSMAGLTAIESLKAGGNESDFFSKWSGYHAKCINSEQKMGITDQVLTHVPVFLSSINTAVILSLGGFKVINGVMSVGMLVAFQSLMASFLTPFQNIVALGGEMQNITGDMKRLDDVLDYKIDPIYYESDKIIQKTEDKVKLEGNIELKNISFGYNVLEPPFIKDFNINLTPGSRIALVGGSGSGKSTIAKIISGLNKQWEGDIFFDGINRDKISRELLNNSISVVDQDICMFSGTIRENLTMWNTAITDQAVIQALKDAEIYDIVAARPEGLDAKVSENGANFSGGQRQRLEIARALVCNPTILILDEATSALDPATEQKIDSNIRKRGCACIIVAHRLSTIRDADEIIVLKTGEIVERGNHEQLVEKQGAYYKLIQD</sequence>
<feature type="transmembrane region" description="Helical" evidence="10">
    <location>
        <begin position="308"/>
        <end position="327"/>
    </location>
</feature>
<evidence type="ECO:0000256" key="10">
    <source>
        <dbReference type="SAM" id="Phobius"/>
    </source>
</evidence>
<feature type="domain" description="ABC transmembrane type-1" evidence="12">
    <location>
        <begin position="170"/>
        <end position="451"/>
    </location>
</feature>
<dbReference type="InterPro" id="IPR011527">
    <property type="entry name" value="ABC1_TM_dom"/>
</dbReference>
<dbReference type="GO" id="GO:0008233">
    <property type="term" value="F:peptidase activity"/>
    <property type="evidence" value="ECO:0007669"/>
    <property type="project" value="InterPro"/>
</dbReference>
<gene>
    <name evidence="14" type="ORF">C0601_04335</name>
</gene>
<dbReference type="Gene3D" id="1.20.1560.10">
    <property type="entry name" value="ABC transporter type 1, transmembrane domain"/>
    <property type="match status" value="1"/>
</dbReference>
<evidence type="ECO:0000256" key="9">
    <source>
        <dbReference type="ARBA" id="ARBA00023136"/>
    </source>
</evidence>
<evidence type="ECO:0000259" key="13">
    <source>
        <dbReference type="PROSITE" id="PS50990"/>
    </source>
</evidence>
<dbReference type="Pfam" id="PF00005">
    <property type="entry name" value="ABC_tran"/>
    <property type="match status" value="1"/>
</dbReference>
<dbReference type="AlphaFoldDB" id="A0A2N5ZIX2"/>
<feature type="transmembrane region" description="Helical" evidence="10">
    <location>
        <begin position="284"/>
        <end position="302"/>
    </location>
</feature>
<dbReference type="GO" id="GO:0005886">
    <property type="term" value="C:plasma membrane"/>
    <property type="evidence" value="ECO:0007669"/>
    <property type="project" value="UniProtKB-SubCell"/>
</dbReference>
<keyword evidence="9 10" id="KW-0472">Membrane</keyword>
<feature type="transmembrane region" description="Helical" evidence="10">
    <location>
        <begin position="168"/>
        <end position="193"/>
    </location>
</feature>
<dbReference type="GO" id="GO:0006508">
    <property type="term" value="P:proteolysis"/>
    <property type="evidence" value="ECO:0007669"/>
    <property type="project" value="InterPro"/>
</dbReference>
<dbReference type="Gene3D" id="3.90.70.10">
    <property type="entry name" value="Cysteine proteinases"/>
    <property type="match status" value="1"/>
</dbReference>
<dbReference type="Pfam" id="PF03412">
    <property type="entry name" value="Peptidase_C39"/>
    <property type="match status" value="1"/>
</dbReference>
<dbReference type="EMBL" id="PKTG01000058">
    <property type="protein sequence ID" value="PLX18596.1"/>
    <property type="molecule type" value="Genomic_DNA"/>
</dbReference>
<keyword evidence="3" id="KW-1003">Cell membrane</keyword>
<dbReference type="GO" id="GO:0005524">
    <property type="term" value="F:ATP binding"/>
    <property type="evidence" value="ECO:0007669"/>
    <property type="project" value="UniProtKB-KW"/>
</dbReference>
<dbReference type="PROSITE" id="PS50990">
    <property type="entry name" value="PEPTIDASE_C39"/>
    <property type="match status" value="1"/>
</dbReference>
<keyword evidence="4 10" id="KW-0812">Transmembrane</keyword>
<feature type="transmembrane region" description="Helical" evidence="10">
    <location>
        <begin position="205"/>
        <end position="223"/>
    </location>
</feature>
<dbReference type="PROSITE" id="PS50893">
    <property type="entry name" value="ABC_TRANSPORTER_2"/>
    <property type="match status" value="1"/>
</dbReference>
<evidence type="ECO:0000256" key="4">
    <source>
        <dbReference type="ARBA" id="ARBA00022692"/>
    </source>
</evidence>
<dbReference type="Gene3D" id="3.40.50.300">
    <property type="entry name" value="P-loop containing nucleotide triphosphate hydrolases"/>
    <property type="match status" value="1"/>
</dbReference>
<evidence type="ECO:0000313" key="15">
    <source>
        <dbReference type="Proteomes" id="UP000234857"/>
    </source>
</evidence>
<dbReference type="PROSITE" id="PS00211">
    <property type="entry name" value="ABC_TRANSPORTER_1"/>
    <property type="match status" value="1"/>
</dbReference>
<feature type="domain" description="Peptidase C39" evidence="13">
    <location>
        <begin position="20"/>
        <end position="139"/>
    </location>
</feature>
<dbReference type="SUPFAM" id="SSF90123">
    <property type="entry name" value="ABC transporter transmembrane region"/>
    <property type="match status" value="1"/>
</dbReference>
<dbReference type="Pfam" id="PF00664">
    <property type="entry name" value="ABC_membrane"/>
    <property type="match status" value="1"/>
</dbReference>
<dbReference type="InterPro" id="IPR036640">
    <property type="entry name" value="ABC1_TM_sf"/>
</dbReference>
<accession>A0A2N5ZIX2</accession>